<name>A0A084ERF8_MYCCA</name>
<keyword evidence="2" id="KW-0732">Signal</keyword>
<evidence type="ECO:0000313" key="4">
    <source>
        <dbReference type="Proteomes" id="UP000028533"/>
    </source>
</evidence>
<sequence length="269" mass="31000">MKKILTILTSFSLIATSSFLVVACKPAGIKNKAEKLKEESETNSKKENKEKNISEAKEEMLQGDQSKSERKTELDITKFDGGSKSNIGNNILAEIEDEEPIIKESFKWWKDAKKDKRPHFFNPKDSSEILILGYKKEKKNKKEYYRLEEIPKHVKKVPKILPPVVTSLEGAFKNNENQIIDGIETWDTSRVKNMYQTFFKASKFNGDISKWNTSGVTDFGYMFYGASAFKRNLKDWNVSNDPFPVAFARDSGFENDKNLWPPFKNKDKQ</sequence>
<feature type="signal peptide" evidence="2">
    <location>
        <begin position="1"/>
        <end position="23"/>
    </location>
</feature>
<dbReference type="RefSeq" id="WP_036431160.1">
    <property type="nucleotide sequence ID" value="NZ_JFDO01000004.1"/>
</dbReference>
<dbReference type="PROSITE" id="PS51257">
    <property type="entry name" value="PROKAR_LIPOPROTEIN"/>
    <property type="match status" value="1"/>
</dbReference>
<protein>
    <recommendedName>
        <fullName evidence="5">Lipoprotein</fullName>
    </recommendedName>
</protein>
<feature type="chain" id="PRO_5001774629" description="Lipoprotein" evidence="2">
    <location>
        <begin position="24"/>
        <end position="269"/>
    </location>
</feature>
<evidence type="ECO:0000256" key="1">
    <source>
        <dbReference type="SAM" id="MobiDB-lite"/>
    </source>
</evidence>
<gene>
    <name evidence="3" type="ORF">MCAPa_1260</name>
</gene>
<dbReference type="Proteomes" id="UP000028533">
    <property type="component" value="Unassembled WGS sequence"/>
</dbReference>
<evidence type="ECO:0000313" key="3">
    <source>
        <dbReference type="EMBL" id="KEZ20550.1"/>
    </source>
</evidence>
<dbReference type="AlphaFoldDB" id="A0A084ERF8"/>
<evidence type="ECO:0008006" key="5">
    <source>
        <dbReference type="Google" id="ProtNLM"/>
    </source>
</evidence>
<dbReference type="NCBIfam" id="NF038029">
    <property type="entry name" value="LP_plasma"/>
    <property type="match status" value="1"/>
</dbReference>
<reference evidence="3 4" key="1">
    <citation type="submission" date="2014-02" db="EMBL/GenBank/DDBJ databases">
        <title>Genome sequence of Mycoplasma capricolum subsp. capricolum strain 14232.</title>
        <authorList>
            <person name="Sirand-Pugnet P."/>
            <person name="Breton M."/>
            <person name="Dordet-Frisoni E."/>
            <person name="Baranowski E."/>
            <person name="Barre A."/>
            <person name="Couture C."/>
            <person name="Dupuy V."/>
            <person name="Gaurivaud P."/>
            <person name="Jacob D."/>
            <person name="Lemaitre C."/>
            <person name="Manso-Silvan L."/>
            <person name="Nikolski M."/>
            <person name="Nouvel L.-X."/>
            <person name="Poumarat F."/>
            <person name="Tardy F."/>
            <person name="Thebault P."/>
            <person name="Theil S."/>
            <person name="Citti C."/>
            <person name="Thiaucourt F."/>
            <person name="Blanchard A."/>
        </authorList>
    </citation>
    <scope>NUCLEOTIDE SEQUENCE [LARGE SCALE GENOMIC DNA]</scope>
    <source>
        <strain evidence="3 4">14232</strain>
    </source>
</reference>
<organism evidence="3 4">
    <name type="scientific">Mycoplasma capricolum subsp. capricolum 14232</name>
    <dbReference type="NCBI Taxonomy" id="1188238"/>
    <lineage>
        <taxon>Bacteria</taxon>
        <taxon>Bacillati</taxon>
        <taxon>Mycoplasmatota</taxon>
        <taxon>Mollicutes</taxon>
        <taxon>Mycoplasmataceae</taxon>
        <taxon>Mycoplasma</taxon>
    </lineage>
</organism>
<feature type="region of interest" description="Disordered" evidence="1">
    <location>
        <begin position="32"/>
        <end position="73"/>
    </location>
</feature>
<evidence type="ECO:0000256" key="2">
    <source>
        <dbReference type="SAM" id="SignalP"/>
    </source>
</evidence>
<accession>A0A084ERF8</accession>
<comment type="caution">
    <text evidence="3">The sequence shown here is derived from an EMBL/GenBank/DDBJ whole genome shotgun (WGS) entry which is preliminary data.</text>
</comment>
<proteinExistence type="predicted"/>
<dbReference type="InterPro" id="IPR011889">
    <property type="entry name" value="Liste_lipo_26"/>
</dbReference>
<dbReference type="InterPro" id="IPR005046">
    <property type="entry name" value="DUF285"/>
</dbReference>
<dbReference type="NCBIfam" id="TIGR02167">
    <property type="entry name" value="Liste_lipo_26"/>
    <property type="match status" value="1"/>
</dbReference>
<dbReference type="Pfam" id="PF03382">
    <property type="entry name" value="DUF285"/>
    <property type="match status" value="1"/>
</dbReference>
<dbReference type="InterPro" id="IPR054816">
    <property type="entry name" value="Lipoprotein_mollicutes-type_CS"/>
</dbReference>
<dbReference type="EMBL" id="JFDO01000004">
    <property type="protein sequence ID" value="KEZ20550.1"/>
    <property type="molecule type" value="Genomic_DNA"/>
</dbReference>